<reference evidence="6 7" key="1">
    <citation type="submission" date="2018-09" db="EMBL/GenBank/DDBJ databases">
        <title>Complete genome sequence of Euzebya sp. DY32-46 isolated from seawater of Pacific Ocean.</title>
        <authorList>
            <person name="Xu L."/>
            <person name="Wu Y.-H."/>
            <person name="Xu X.-W."/>
        </authorList>
    </citation>
    <scope>NUCLEOTIDE SEQUENCE [LARGE SCALE GENOMIC DNA]</scope>
    <source>
        <strain evidence="6 7">DY32-46</strain>
    </source>
</reference>
<dbReference type="PIRSF" id="PIRSF003170">
    <property type="entry name" value="Pet18p"/>
    <property type="match status" value="1"/>
</dbReference>
<dbReference type="PANTHER" id="PTHR43198">
    <property type="entry name" value="BIFUNCTIONAL TH2 PROTEIN"/>
    <property type="match status" value="1"/>
</dbReference>
<protein>
    <recommendedName>
        <fullName evidence="2">Aminopyrimidine aminohydrolase</fullName>
        <ecNumber evidence="2">3.5.99.2</ecNumber>
    </recommendedName>
</protein>
<dbReference type="GO" id="GO:0009228">
    <property type="term" value="P:thiamine biosynthetic process"/>
    <property type="evidence" value="ECO:0007669"/>
    <property type="project" value="UniProtKB-KW"/>
</dbReference>
<dbReference type="Pfam" id="PF03070">
    <property type="entry name" value="TENA_THI-4"/>
    <property type="match status" value="1"/>
</dbReference>
<comment type="pathway">
    <text evidence="1 2">Cofactor biosynthesis; thiamine diphosphate biosynthesis.</text>
</comment>
<dbReference type="PANTHER" id="PTHR43198:SF5">
    <property type="entry name" value="BIFUNCTIONAL TENA-E PROTEIN"/>
    <property type="match status" value="1"/>
</dbReference>
<accession>A0A346XVP3</accession>
<dbReference type="AlphaFoldDB" id="A0A346XVP3"/>
<keyword evidence="2" id="KW-0378">Hydrolase</keyword>
<feature type="active site" description="Proton donor" evidence="3">
    <location>
        <position position="193"/>
    </location>
</feature>
<comment type="similarity">
    <text evidence="2">Belongs to the TenA family.</text>
</comment>
<dbReference type="KEGG" id="euz:DVS28_a1598"/>
<sequence>MTTASTALLTADRDRWTRATTSPFLDGTRDGTLDDATFDRWLEQDHRFVETLVRAWGLLLQTAPRADFPLVLGGISAFVAELEWFEEVAARRGLDLTGPDLPQTTAYNDALLRLAARPYPDAITAMWAVEAAYLTAWQGALPGAPAFEEYVTHWANDDFAGFVTDLSKVVDRELPDGPTVAARAAVDEVLDHEAAFWSMTLPG</sequence>
<dbReference type="GO" id="GO:0050334">
    <property type="term" value="F:thiaminase activity"/>
    <property type="evidence" value="ECO:0007669"/>
    <property type="project" value="UniProtKB-UniRule"/>
</dbReference>
<evidence type="ECO:0000256" key="3">
    <source>
        <dbReference type="PIRSR" id="PIRSR003170-1"/>
    </source>
</evidence>
<gene>
    <name evidence="6" type="ORF">DVS28_a1598</name>
</gene>
<dbReference type="InterPro" id="IPR050967">
    <property type="entry name" value="Thiamine_Salvage_TenA"/>
</dbReference>
<comment type="function">
    <text evidence="2">Catalyzes an amino-pyrimidine hydrolysis reaction at the C5' of the pyrimidine moiety of thiamine compounds, a reaction that is part of a thiamine salvage pathway. Thus, catalyzes the conversion of 4-amino-5-aminomethyl-2-methylpyrimidine to 4-amino-5-hydroxymethyl-2-methylpyrimidine (HMP).</text>
</comment>
<dbReference type="GO" id="GO:0009229">
    <property type="term" value="P:thiamine diphosphate biosynthetic process"/>
    <property type="evidence" value="ECO:0007669"/>
    <property type="project" value="UniProtKB-UniPathway"/>
</dbReference>
<dbReference type="Gene3D" id="1.20.910.10">
    <property type="entry name" value="Heme oxygenase-like"/>
    <property type="match status" value="1"/>
</dbReference>
<dbReference type="OrthoDB" id="517083at2"/>
<dbReference type="EMBL" id="CP031165">
    <property type="protein sequence ID" value="AXV06290.1"/>
    <property type="molecule type" value="Genomic_DNA"/>
</dbReference>
<dbReference type="GO" id="GO:0005829">
    <property type="term" value="C:cytosol"/>
    <property type="evidence" value="ECO:0007669"/>
    <property type="project" value="TreeGrafter"/>
</dbReference>
<name>A0A346XVP3_9ACTN</name>
<dbReference type="RefSeq" id="WP_114590972.1">
    <property type="nucleotide sequence ID" value="NZ_CP031165.1"/>
</dbReference>
<dbReference type="InterPro" id="IPR016084">
    <property type="entry name" value="Haem_Oase-like_multi-hlx"/>
</dbReference>
<feature type="binding site" evidence="4">
    <location>
        <position position="81"/>
    </location>
    <ligand>
        <name>substrate</name>
    </ligand>
</feature>
<evidence type="ECO:0000256" key="4">
    <source>
        <dbReference type="PIRSR" id="PIRSR003170-2"/>
    </source>
</evidence>
<feature type="binding site" evidence="4">
    <location>
        <position position="130"/>
    </location>
    <ligand>
        <name>substrate</name>
    </ligand>
</feature>
<comment type="catalytic activity">
    <reaction evidence="2">
        <text>thiamine + H2O = 5-(2-hydroxyethyl)-4-methylthiazole + 4-amino-5-hydroxymethyl-2-methylpyrimidine + H(+)</text>
        <dbReference type="Rhea" id="RHEA:17509"/>
        <dbReference type="ChEBI" id="CHEBI:15377"/>
        <dbReference type="ChEBI" id="CHEBI:15378"/>
        <dbReference type="ChEBI" id="CHEBI:16892"/>
        <dbReference type="ChEBI" id="CHEBI:17957"/>
        <dbReference type="ChEBI" id="CHEBI:18385"/>
        <dbReference type="EC" id="3.5.99.2"/>
    </reaction>
</comment>
<feature type="domain" description="Thiaminase-2/PQQC" evidence="5">
    <location>
        <begin position="18"/>
        <end position="201"/>
    </location>
</feature>
<keyword evidence="7" id="KW-1185">Reference proteome</keyword>
<evidence type="ECO:0000313" key="7">
    <source>
        <dbReference type="Proteomes" id="UP000264006"/>
    </source>
</evidence>
<dbReference type="Proteomes" id="UP000264006">
    <property type="component" value="Chromosome"/>
</dbReference>
<dbReference type="InterPro" id="IPR026285">
    <property type="entry name" value="TenA_E"/>
</dbReference>
<dbReference type="InterPro" id="IPR004305">
    <property type="entry name" value="Thiaminase-2/PQQC"/>
</dbReference>
<dbReference type="UniPathway" id="UPA00060"/>
<feature type="binding site" evidence="4">
    <location>
        <position position="45"/>
    </location>
    <ligand>
        <name>substrate</name>
    </ligand>
</feature>
<proteinExistence type="inferred from homology"/>
<evidence type="ECO:0000259" key="5">
    <source>
        <dbReference type="Pfam" id="PF03070"/>
    </source>
</evidence>
<organism evidence="6 7">
    <name type="scientific">Euzebya pacifica</name>
    <dbReference type="NCBI Taxonomy" id="1608957"/>
    <lineage>
        <taxon>Bacteria</taxon>
        <taxon>Bacillati</taxon>
        <taxon>Actinomycetota</taxon>
        <taxon>Nitriliruptoria</taxon>
        <taxon>Euzebyales</taxon>
    </lineage>
</organism>
<dbReference type="EC" id="3.5.99.2" evidence="2"/>
<dbReference type="SUPFAM" id="SSF48613">
    <property type="entry name" value="Heme oxygenase-like"/>
    <property type="match status" value="1"/>
</dbReference>
<keyword evidence="2" id="KW-0784">Thiamine biosynthesis</keyword>
<evidence type="ECO:0000313" key="6">
    <source>
        <dbReference type="EMBL" id="AXV06290.1"/>
    </source>
</evidence>
<evidence type="ECO:0000256" key="2">
    <source>
        <dbReference type="PIRNR" id="PIRNR003170"/>
    </source>
</evidence>
<comment type="catalytic activity">
    <reaction evidence="2">
        <text>4-amino-5-aminomethyl-2-methylpyrimidine + H2O = 4-amino-5-hydroxymethyl-2-methylpyrimidine + NH4(+)</text>
        <dbReference type="Rhea" id="RHEA:31799"/>
        <dbReference type="ChEBI" id="CHEBI:15377"/>
        <dbReference type="ChEBI" id="CHEBI:16892"/>
        <dbReference type="ChEBI" id="CHEBI:28938"/>
        <dbReference type="ChEBI" id="CHEBI:63416"/>
        <dbReference type="EC" id="3.5.99.2"/>
    </reaction>
</comment>
<evidence type="ECO:0000256" key="1">
    <source>
        <dbReference type="ARBA" id="ARBA00004948"/>
    </source>
</evidence>
<dbReference type="CDD" id="cd19357">
    <property type="entry name" value="TenA_E_At3g16990-like"/>
    <property type="match status" value="1"/>
</dbReference>